<proteinExistence type="inferred from homology"/>
<dbReference type="Proteomes" id="UP001597371">
    <property type="component" value="Unassembled WGS sequence"/>
</dbReference>
<comment type="similarity">
    <text evidence="3">Belongs to the Nudix hydrolase family. NudC subfamily.</text>
</comment>
<dbReference type="InterPro" id="IPR020476">
    <property type="entry name" value="Nudix_hydrolase"/>
</dbReference>
<comment type="caution">
    <text evidence="12">The sequence shown here is derived from an EMBL/GenBank/DDBJ whole genome shotgun (WGS) entry which is preliminary data.</text>
</comment>
<dbReference type="InterPro" id="IPR020084">
    <property type="entry name" value="NUDIX_hydrolase_CS"/>
</dbReference>
<evidence type="ECO:0000256" key="10">
    <source>
        <dbReference type="RuleBase" id="RU003476"/>
    </source>
</evidence>
<keyword evidence="6 10" id="KW-0378">Hydrolase</keyword>
<protein>
    <recommendedName>
        <fullName evidence="4">NAD(+) diphosphatase</fullName>
        <ecNumber evidence="4">3.6.1.22</ecNumber>
    </recommendedName>
</protein>
<evidence type="ECO:0000256" key="8">
    <source>
        <dbReference type="ARBA" id="ARBA00023027"/>
    </source>
</evidence>
<dbReference type="InterPro" id="IPR050241">
    <property type="entry name" value="NAD-cap_RNA_hydrolase_NudC"/>
</dbReference>
<keyword evidence="7" id="KW-0460">Magnesium</keyword>
<reference evidence="13" key="1">
    <citation type="journal article" date="2019" name="Int. J. Syst. Evol. Microbiol.">
        <title>The Global Catalogue of Microorganisms (GCM) 10K type strain sequencing project: providing services to taxonomists for standard genome sequencing and annotation.</title>
        <authorList>
            <consortium name="The Broad Institute Genomics Platform"/>
            <consortium name="The Broad Institute Genome Sequencing Center for Infectious Disease"/>
            <person name="Wu L."/>
            <person name="Ma J."/>
        </authorList>
    </citation>
    <scope>NUCLEOTIDE SEQUENCE [LARGE SCALE GENOMIC DNA]</scope>
    <source>
        <strain evidence="13">ZS-35-S2</strain>
    </source>
</reference>
<comment type="cofactor">
    <cofactor evidence="1">
        <name>Mg(2+)</name>
        <dbReference type="ChEBI" id="CHEBI:18420"/>
    </cofactor>
</comment>
<dbReference type="InterPro" id="IPR000086">
    <property type="entry name" value="NUDIX_hydrolase_dom"/>
</dbReference>
<comment type="cofactor">
    <cofactor evidence="2">
        <name>Zn(2+)</name>
        <dbReference type="ChEBI" id="CHEBI:29105"/>
    </cofactor>
</comment>
<dbReference type="InterPro" id="IPR049734">
    <property type="entry name" value="NudC-like_C"/>
</dbReference>
<dbReference type="EC" id="3.6.1.22" evidence="4"/>
<evidence type="ECO:0000256" key="3">
    <source>
        <dbReference type="ARBA" id="ARBA00009595"/>
    </source>
</evidence>
<dbReference type="Pfam" id="PF00293">
    <property type="entry name" value="NUDIX"/>
    <property type="match status" value="1"/>
</dbReference>
<gene>
    <name evidence="12" type="primary">nudC</name>
    <name evidence="12" type="ORF">ACFSKQ_10430</name>
</gene>
<evidence type="ECO:0000256" key="9">
    <source>
        <dbReference type="ARBA" id="ARBA00023679"/>
    </source>
</evidence>
<dbReference type="InterPro" id="IPR015376">
    <property type="entry name" value="Znr_NADH_PPase"/>
</dbReference>
<evidence type="ECO:0000256" key="1">
    <source>
        <dbReference type="ARBA" id="ARBA00001946"/>
    </source>
</evidence>
<keyword evidence="5" id="KW-0479">Metal-binding</keyword>
<dbReference type="PRINTS" id="PR00502">
    <property type="entry name" value="NUDIXFAMILY"/>
</dbReference>
<dbReference type="GO" id="GO:0016787">
    <property type="term" value="F:hydrolase activity"/>
    <property type="evidence" value="ECO:0007669"/>
    <property type="project" value="UniProtKB-KW"/>
</dbReference>
<evidence type="ECO:0000256" key="2">
    <source>
        <dbReference type="ARBA" id="ARBA00001947"/>
    </source>
</evidence>
<dbReference type="SUPFAM" id="SSF55811">
    <property type="entry name" value="Nudix"/>
    <property type="match status" value="1"/>
</dbReference>
<dbReference type="PROSITE" id="PS51462">
    <property type="entry name" value="NUDIX"/>
    <property type="match status" value="1"/>
</dbReference>
<dbReference type="Pfam" id="PF09296">
    <property type="entry name" value="NUDIX-like"/>
    <property type="match status" value="1"/>
</dbReference>
<dbReference type="PANTHER" id="PTHR42904:SF6">
    <property type="entry name" value="NAD-CAPPED RNA HYDROLASE NUDT12"/>
    <property type="match status" value="1"/>
</dbReference>
<dbReference type="Pfam" id="PF09297">
    <property type="entry name" value="Zn_ribbon_NUD"/>
    <property type="match status" value="1"/>
</dbReference>
<evidence type="ECO:0000313" key="13">
    <source>
        <dbReference type="Proteomes" id="UP001597371"/>
    </source>
</evidence>
<accession>A0ABW5CKX8</accession>
<name>A0ABW5CKX8_9HYPH</name>
<dbReference type="EMBL" id="JBHUIJ010000013">
    <property type="protein sequence ID" value="MFD2237874.1"/>
    <property type="molecule type" value="Genomic_DNA"/>
</dbReference>
<comment type="catalytic activity">
    <reaction evidence="9">
        <text>a 5'-end NAD(+)-phospho-ribonucleoside in mRNA + H2O = a 5'-end phospho-adenosine-phospho-ribonucleoside in mRNA + beta-nicotinamide D-ribonucleotide + 2 H(+)</text>
        <dbReference type="Rhea" id="RHEA:60876"/>
        <dbReference type="Rhea" id="RHEA-COMP:15698"/>
        <dbReference type="Rhea" id="RHEA-COMP:15719"/>
        <dbReference type="ChEBI" id="CHEBI:14649"/>
        <dbReference type="ChEBI" id="CHEBI:15377"/>
        <dbReference type="ChEBI" id="CHEBI:15378"/>
        <dbReference type="ChEBI" id="CHEBI:144029"/>
        <dbReference type="ChEBI" id="CHEBI:144051"/>
    </reaction>
    <physiologicalReaction direction="left-to-right" evidence="9">
        <dbReference type="Rhea" id="RHEA:60877"/>
    </physiologicalReaction>
</comment>
<evidence type="ECO:0000256" key="5">
    <source>
        <dbReference type="ARBA" id="ARBA00022723"/>
    </source>
</evidence>
<evidence type="ECO:0000259" key="11">
    <source>
        <dbReference type="PROSITE" id="PS51462"/>
    </source>
</evidence>
<sequence length="309" mass="33768">MSALLTQAAPAMGFCGNRLVRSGEERSEETLALALRHADARIFLSLGGQWLCRTVEGRADPAFALFEAQALGGALEEAVLLGWRREDGAPRLALALPEGMEAPGEAEPLDLRTLAMEARLDAEAQGELAQGQHLLTWHRRTRFCGLCGGRTVSEIAGYRRRCTACGQMHFPRTDPVAIMLIHDGEGNGLLGRQHHFKPGMWSCLAGFVEPGETIEDAVRRETQEEAGIMVGEVAYEASQPWPFPGSLMIGCRGRALTSDITMQDAELEGCRWFTRAEMQAMLEGRHADGLSLPSNYAIAHQLVRRFLGG</sequence>
<keyword evidence="13" id="KW-1185">Reference proteome</keyword>
<dbReference type="NCBIfam" id="NF001299">
    <property type="entry name" value="PRK00241.1"/>
    <property type="match status" value="1"/>
</dbReference>
<keyword evidence="8" id="KW-0520">NAD</keyword>
<dbReference type="Gene3D" id="3.90.79.20">
    <property type="match status" value="1"/>
</dbReference>
<dbReference type="PROSITE" id="PS00893">
    <property type="entry name" value="NUDIX_BOX"/>
    <property type="match status" value="1"/>
</dbReference>
<dbReference type="Gene3D" id="3.90.79.10">
    <property type="entry name" value="Nucleoside Triphosphate Pyrophosphohydrolase"/>
    <property type="match status" value="1"/>
</dbReference>
<dbReference type="InterPro" id="IPR015797">
    <property type="entry name" value="NUDIX_hydrolase-like_dom_sf"/>
</dbReference>
<evidence type="ECO:0000313" key="12">
    <source>
        <dbReference type="EMBL" id="MFD2237874.1"/>
    </source>
</evidence>
<evidence type="ECO:0000256" key="7">
    <source>
        <dbReference type="ARBA" id="ARBA00022842"/>
    </source>
</evidence>
<organism evidence="12 13">
    <name type="scientific">Aureimonas populi</name>
    <dbReference type="NCBI Taxonomy" id="1701758"/>
    <lineage>
        <taxon>Bacteria</taxon>
        <taxon>Pseudomonadati</taxon>
        <taxon>Pseudomonadota</taxon>
        <taxon>Alphaproteobacteria</taxon>
        <taxon>Hyphomicrobiales</taxon>
        <taxon>Aurantimonadaceae</taxon>
        <taxon>Aureimonas</taxon>
    </lineage>
</organism>
<dbReference type="CDD" id="cd03429">
    <property type="entry name" value="NUDIX_NADH_pyrophosphatase_Nudt13"/>
    <property type="match status" value="1"/>
</dbReference>
<feature type="domain" description="Nudix hydrolase" evidence="11">
    <location>
        <begin position="171"/>
        <end position="297"/>
    </location>
</feature>
<dbReference type="PANTHER" id="PTHR42904">
    <property type="entry name" value="NUDIX HYDROLASE, NUDC SUBFAMILY"/>
    <property type="match status" value="1"/>
</dbReference>
<dbReference type="RefSeq" id="WP_209739471.1">
    <property type="nucleotide sequence ID" value="NZ_CP072611.1"/>
</dbReference>
<evidence type="ECO:0000256" key="4">
    <source>
        <dbReference type="ARBA" id="ARBA00012381"/>
    </source>
</evidence>
<dbReference type="InterPro" id="IPR015375">
    <property type="entry name" value="NADH_PPase-like_N"/>
</dbReference>
<evidence type="ECO:0000256" key="6">
    <source>
        <dbReference type="ARBA" id="ARBA00022801"/>
    </source>
</evidence>